<dbReference type="InterPro" id="IPR027417">
    <property type="entry name" value="P-loop_NTPase"/>
</dbReference>
<feature type="region of interest" description="Disordered" evidence="1">
    <location>
        <begin position="195"/>
        <end position="351"/>
    </location>
</feature>
<evidence type="ECO:0000313" key="2">
    <source>
        <dbReference type="EMBL" id="KAK7094229.1"/>
    </source>
</evidence>
<evidence type="ECO:0000313" key="3">
    <source>
        <dbReference type="Proteomes" id="UP001374579"/>
    </source>
</evidence>
<dbReference type="EMBL" id="JBAMIC010000019">
    <property type="protein sequence ID" value="KAK7094229.1"/>
    <property type="molecule type" value="Genomic_DNA"/>
</dbReference>
<proteinExistence type="predicted"/>
<dbReference type="SUPFAM" id="SSF52540">
    <property type="entry name" value="P-loop containing nucleoside triphosphate hydrolases"/>
    <property type="match status" value="1"/>
</dbReference>
<feature type="compositionally biased region" description="Polar residues" evidence="1">
    <location>
        <begin position="309"/>
        <end position="332"/>
    </location>
</feature>
<keyword evidence="3" id="KW-1185">Reference proteome</keyword>
<organism evidence="2 3">
    <name type="scientific">Littorina saxatilis</name>
    <dbReference type="NCBI Taxonomy" id="31220"/>
    <lineage>
        <taxon>Eukaryota</taxon>
        <taxon>Metazoa</taxon>
        <taxon>Spiralia</taxon>
        <taxon>Lophotrochozoa</taxon>
        <taxon>Mollusca</taxon>
        <taxon>Gastropoda</taxon>
        <taxon>Caenogastropoda</taxon>
        <taxon>Littorinimorpha</taxon>
        <taxon>Littorinoidea</taxon>
        <taxon>Littorinidae</taxon>
        <taxon>Littorina</taxon>
    </lineage>
</organism>
<dbReference type="Gene3D" id="3.40.50.300">
    <property type="entry name" value="P-loop containing nucleotide triphosphate hydrolases"/>
    <property type="match status" value="1"/>
</dbReference>
<dbReference type="Proteomes" id="UP001374579">
    <property type="component" value="Unassembled WGS sequence"/>
</dbReference>
<dbReference type="AlphaFoldDB" id="A0AAN9AWB8"/>
<evidence type="ECO:0000256" key="1">
    <source>
        <dbReference type="SAM" id="MobiDB-lite"/>
    </source>
</evidence>
<reference evidence="2 3" key="1">
    <citation type="submission" date="2024-02" db="EMBL/GenBank/DDBJ databases">
        <title>Chromosome-scale genome assembly of the rough periwinkle Littorina saxatilis.</title>
        <authorList>
            <person name="De Jode A."/>
            <person name="Faria R."/>
            <person name="Formenti G."/>
            <person name="Sims Y."/>
            <person name="Smith T.P."/>
            <person name="Tracey A."/>
            <person name="Wood J.M.D."/>
            <person name="Zagrodzka Z.B."/>
            <person name="Johannesson K."/>
            <person name="Butlin R.K."/>
            <person name="Leder E.H."/>
        </authorList>
    </citation>
    <scope>NUCLEOTIDE SEQUENCE [LARGE SCALE GENOMIC DNA]</scope>
    <source>
        <strain evidence="2">Snail1</strain>
        <tissue evidence="2">Muscle</tissue>
    </source>
</reference>
<gene>
    <name evidence="2" type="ORF">V1264_007878</name>
</gene>
<name>A0AAN9AWB8_9CAEN</name>
<feature type="region of interest" description="Disordered" evidence="1">
    <location>
        <begin position="85"/>
        <end position="173"/>
    </location>
</feature>
<feature type="compositionally biased region" description="Polar residues" evidence="1">
    <location>
        <begin position="229"/>
        <end position="243"/>
    </location>
</feature>
<comment type="caution">
    <text evidence="2">The sequence shown here is derived from an EMBL/GenBank/DDBJ whole genome shotgun (WGS) entry which is preliminary data.</text>
</comment>
<sequence>MRNEHLCKDFIRRQNSEERWYKKAMADTSNKDALSRDWSGVFNALYPDALTRTYIVPPVHFNKVPFDRITVPGTGLAALRLRPTGATPIHNVPPTSTGLVPPPGGTQPNQRSSGTTPIHNVPPDSKRSLPSHSTAKNAPSTNQRSSGSTLVHTPSTASKRSVPTSGVAPPVNKATNHLANQQSVKTSDNVHAALPGSQRLVPSADKVQTVPSANQEPVLPSDASDVHNAPQSSQRSVKSSGMTNPEHKSPPTIQQPVPSCDEVQIVPSANQRPAPPCGATSIHNVLPANKGSVPSSADATPVHKGPRAMQQSVPLSGATCTINNVSPASENSVPPPDIVLSDPSADQRPVPPSCMTTPDHNIPPSSQPPTHAQYSLWTQESQPGSKPFNVQETDFQDDFSQNHVMLNLQEFADSRNEVMFVVSQLSFANYLNKDSEGVQQFPRPDGLDQQYHRGEFDFLLIHRQHGILIGEVKSVGSNREFLNKTQAQADADVVKRLTKAVKQLNKSETVVRHLVSDVAPGLTVRNTLFLPYVSGVELQRILTANTQLDKSLCNILEASDASEAVQLCCCSDQLSRPASYWLVTPAVLSQLSTWWQHRMACSVDTLLSDDLYLDIVARFVGPATSVTVHCNIPPRVEVRTSADAVAELGRRLALLVLTLQQLDLMNRDPQRVCISGPPGTGKTVMLVLQGLRWLLQGHTVHVVSTAYTARAVNTMIKEQIQMTKEKHPKSDPGHGAIIYHQYDFWNSDEDVEQALTELCEAEENGQLYVIMDEAYFGSSDEGPRNQKLVKQLHDKVGQLFLWSAGVPHGGIPPELQSEVLTTPLRCAPVVLREVKAGLDQTTDVHSYSDTSLPAPGDGQSVIRLSHQGHMHTAQGPVDCVDCGREIAVVLRQLGVGSGGNFSITDSPAPLSYRDVFLLTRSTNLQDDVTDDAGSVTSAASGVVRGLRGEGFPVCVLGKQDRVRDRERWDRDVADTGTAKTDWIVAARWRYMIGLERRVVVWLPGRVKGVDEGRSDEEIEANDRVHAVSRCTTQLVIVEMPKGGGSQSNNGSADARVYRADTSGVSWSRHN</sequence>
<feature type="compositionally biased region" description="Polar residues" evidence="1">
    <location>
        <begin position="128"/>
        <end position="164"/>
    </location>
</feature>
<protein>
    <submittedName>
        <fullName evidence="2">Uncharacterized protein</fullName>
    </submittedName>
</protein>
<feature type="compositionally biased region" description="Polar residues" evidence="1">
    <location>
        <begin position="106"/>
        <end position="118"/>
    </location>
</feature>
<accession>A0AAN9AWB8</accession>